<evidence type="ECO:0000313" key="2">
    <source>
        <dbReference type="Proteomes" id="UP001157502"/>
    </source>
</evidence>
<sequence>MVSSWGWAGVPDDAPDGTADGAHLGVLLNSRTSPPSLYPAHLFRAPPPRFILPLPLTVFLRVTGTIDRLYGPPDQRRLNAEDQAAEPPATASYPPLVRCTVVSRTLPISPRRRH</sequence>
<reference evidence="1" key="1">
    <citation type="submission" date="2021-05" db="EMBL/GenBank/DDBJ databases">
        <authorList>
            <person name="Pan Q."/>
            <person name="Jouanno E."/>
            <person name="Zahm M."/>
            <person name="Klopp C."/>
            <person name="Cabau C."/>
            <person name="Louis A."/>
            <person name="Berthelot C."/>
            <person name="Parey E."/>
            <person name="Roest Crollius H."/>
            <person name="Montfort J."/>
            <person name="Robinson-Rechavi M."/>
            <person name="Bouchez O."/>
            <person name="Lampietro C."/>
            <person name="Lopez Roques C."/>
            <person name="Donnadieu C."/>
            <person name="Postlethwait J."/>
            <person name="Bobe J."/>
            <person name="Dillon D."/>
            <person name="Chandos A."/>
            <person name="von Hippel F."/>
            <person name="Guiguen Y."/>
        </authorList>
    </citation>
    <scope>NUCLEOTIDE SEQUENCE</scope>
    <source>
        <strain evidence="1">YG-Jan2019</strain>
    </source>
</reference>
<gene>
    <name evidence="1" type="ORF">DPEC_G00183810</name>
</gene>
<comment type="caution">
    <text evidence="1">The sequence shown here is derived from an EMBL/GenBank/DDBJ whole genome shotgun (WGS) entry which is preliminary data.</text>
</comment>
<keyword evidence="2" id="KW-1185">Reference proteome</keyword>
<protein>
    <submittedName>
        <fullName evidence="1">Uncharacterized protein</fullName>
    </submittedName>
</protein>
<proteinExistence type="predicted"/>
<organism evidence="1 2">
    <name type="scientific">Dallia pectoralis</name>
    <name type="common">Alaska blackfish</name>
    <dbReference type="NCBI Taxonomy" id="75939"/>
    <lineage>
        <taxon>Eukaryota</taxon>
        <taxon>Metazoa</taxon>
        <taxon>Chordata</taxon>
        <taxon>Craniata</taxon>
        <taxon>Vertebrata</taxon>
        <taxon>Euteleostomi</taxon>
        <taxon>Actinopterygii</taxon>
        <taxon>Neopterygii</taxon>
        <taxon>Teleostei</taxon>
        <taxon>Protacanthopterygii</taxon>
        <taxon>Esociformes</taxon>
        <taxon>Umbridae</taxon>
        <taxon>Dallia</taxon>
    </lineage>
</organism>
<evidence type="ECO:0000313" key="1">
    <source>
        <dbReference type="EMBL" id="KAJ8000773.1"/>
    </source>
</evidence>
<name>A0ACC2GBB6_DALPE</name>
<dbReference type="Proteomes" id="UP001157502">
    <property type="component" value="Chromosome 15"/>
</dbReference>
<accession>A0ACC2GBB6</accession>
<dbReference type="EMBL" id="CM055742">
    <property type="protein sequence ID" value="KAJ8000773.1"/>
    <property type="molecule type" value="Genomic_DNA"/>
</dbReference>